<feature type="compositionally biased region" description="Polar residues" evidence="1">
    <location>
        <begin position="484"/>
        <end position="501"/>
    </location>
</feature>
<name>A0AAJ0C495_9PEZI</name>
<reference evidence="2" key="1">
    <citation type="submission" date="2023-06" db="EMBL/GenBank/DDBJ databases">
        <title>Genome-scale phylogeny and comparative genomics of the fungal order Sordariales.</title>
        <authorList>
            <consortium name="Lawrence Berkeley National Laboratory"/>
            <person name="Hensen N."/>
            <person name="Bonometti L."/>
            <person name="Westerberg I."/>
            <person name="Brannstrom I.O."/>
            <person name="Guillou S."/>
            <person name="Cros-Aarteil S."/>
            <person name="Calhoun S."/>
            <person name="Haridas S."/>
            <person name="Kuo A."/>
            <person name="Mondo S."/>
            <person name="Pangilinan J."/>
            <person name="Riley R."/>
            <person name="Labutti K."/>
            <person name="Andreopoulos B."/>
            <person name="Lipzen A."/>
            <person name="Chen C."/>
            <person name="Yanf M."/>
            <person name="Daum C."/>
            <person name="Ng V."/>
            <person name="Clum A."/>
            <person name="Steindorff A."/>
            <person name="Ohm R."/>
            <person name="Martin F."/>
            <person name="Silar P."/>
            <person name="Natvig D."/>
            <person name="Lalanne C."/>
            <person name="Gautier V."/>
            <person name="Ament-Velasquez S.L."/>
            <person name="Kruys A."/>
            <person name="Hutchinson M.I."/>
            <person name="Powell A.J."/>
            <person name="Barry K."/>
            <person name="Miller A.N."/>
            <person name="Grigoriev I.V."/>
            <person name="Debuchy R."/>
            <person name="Gladieux P."/>
            <person name="Thoren M.H."/>
            <person name="Johannesson H."/>
        </authorList>
    </citation>
    <scope>NUCLEOTIDE SEQUENCE</scope>
    <source>
        <strain evidence="2">8032-3</strain>
    </source>
</reference>
<keyword evidence="3" id="KW-1185">Reference proteome</keyword>
<organism evidence="2 3">
    <name type="scientific">Phialemonium atrogriseum</name>
    <dbReference type="NCBI Taxonomy" id="1093897"/>
    <lineage>
        <taxon>Eukaryota</taxon>
        <taxon>Fungi</taxon>
        <taxon>Dikarya</taxon>
        <taxon>Ascomycota</taxon>
        <taxon>Pezizomycotina</taxon>
        <taxon>Sordariomycetes</taxon>
        <taxon>Sordariomycetidae</taxon>
        <taxon>Cephalothecales</taxon>
        <taxon>Cephalothecaceae</taxon>
        <taxon>Phialemonium</taxon>
    </lineage>
</organism>
<gene>
    <name evidence="2" type="ORF">QBC33DRAFT_377381</name>
</gene>
<accession>A0AAJ0C495</accession>
<comment type="caution">
    <text evidence="2">The sequence shown here is derived from an EMBL/GenBank/DDBJ whole genome shotgun (WGS) entry which is preliminary data.</text>
</comment>
<evidence type="ECO:0000313" key="2">
    <source>
        <dbReference type="EMBL" id="KAK1768439.1"/>
    </source>
</evidence>
<dbReference type="AlphaFoldDB" id="A0AAJ0C495"/>
<proteinExistence type="predicted"/>
<dbReference type="Proteomes" id="UP001244011">
    <property type="component" value="Unassembled WGS sequence"/>
</dbReference>
<dbReference type="RefSeq" id="XP_060284652.1">
    <property type="nucleotide sequence ID" value="XM_060424033.1"/>
</dbReference>
<evidence type="ECO:0000313" key="3">
    <source>
        <dbReference type="Proteomes" id="UP001244011"/>
    </source>
</evidence>
<protein>
    <submittedName>
        <fullName evidence="2">Uncharacterized protein</fullName>
    </submittedName>
</protein>
<dbReference type="GeneID" id="85307220"/>
<dbReference type="Pfam" id="PF14441">
    <property type="entry name" value="OTT_1508_deam"/>
    <property type="match status" value="1"/>
</dbReference>
<sequence length="668" mass="73489">MAVGQWSYQTIRCGEDIALLSLLNQLPSRPSVNLNRPLQGRDDRRRSLSFDNECCLASSLAFLAGPFGDPNHVIALSVEEVSASKAVKVVIAINKQAPSDGVKILERIKVGFESVFSVLARARPDSNENVYRETLSAVVSMTRRQILLRVGSKRPGLSSAHNKKTLFGDIVQTIIDVVRQRRRLRGEAALFLEKSVILKDSLDALETCDASEVDARLKEMITAASRLNRAVDIPRLLQDIPPNLLNPSTREGFSRRLGKLARYRECSRYLYQTAKTFDIFAEATVIPISLSEEHLARVPERLDNPNFLECFSRCKNGAKLRLDTLCRKLGTTEPNIAQQFVTQASKAFNESKIHAEIQILSYYELSHPVENTPRVICSNKDACYLCNAFIRLHGQFHIPASHGRLYPAWRLPNLPVLLDLQVQLNLFLEAQILTESKKLLGSARRAATMLPNESTIFPISTSLSTILSSARSQHEDPLVGPLNEQAQNPPRATRTSHPTTPIQLSPQLLAAGEPHAAALDMPNSSVHLPPPGETSNTSLPDNDKPTPPVPSKSSTPTPTPSPPPTGSEITPLTRGQPTTTRTIIGGHAAATRGYSAGSLTVFLEVPRSRSRELSIEWLLPEEDEEDDNHRAVDARSMPEAVDVDSGSRDCVVLACGLDVVRIRVRAAV</sequence>
<feature type="region of interest" description="Disordered" evidence="1">
    <location>
        <begin position="520"/>
        <end position="579"/>
    </location>
</feature>
<dbReference type="EMBL" id="MU839005">
    <property type="protein sequence ID" value="KAK1768439.1"/>
    <property type="molecule type" value="Genomic_DNA"/>
</dbReference>
<dbReference type="InterPro" id="IPR027796">
    <property type="entry name" value="OTT_1508_deam-like"/>
</dbReference>
<evidence type="ECO:0000256" key="1">
    <source>
        <dbReference type="SAM" id="MobiDB-lite"/>
    </source>
</evidence>
<feature type="region of interest" description="Disordered" evidence="1">
    <location>
        <begin position="468"/>
        <end position="501"/>
    </location>
</feature>